<gene>
    <name evidence="1" type="ORF">R3P38DRAFT_695343</name>
</gene>
<sequence>MWSRISSEGIPSTSSRDGSAGGYGVVGVVVDLSRAPVRLDDLSSRLRWNLGRYGLRPNHHWLFNFNVSSKTGQPQLGMGSVGDKRRSKAFEGIEAQKGERPGVLELPRVRQVDSETLIRLEEMLSLSSSVLLAMQIRWLRHIPPDIIVGAMEELAPVPWGTPSLCGESRIPACFRGTCEIVRRRNQWNVANHVLNASPAHIIASRLCMAISSKTQL</sequence>
<evidence type="ECO:0000313" key="1">
    <source>
        <dbReference type="EMBL" id="KAK7062377.1"/>
    </source>
</evidence>
<name>A0AAW0EBA7_9AGAR</name>
<reference evidence="1 2" key="1">
    <citation type="journal article" date="2024" name="J Genomics">
        <title>Draft genome sequencing and assembly of Favolaschia claudopus CIRM-BRFM 2984 isolated from oak limbs.</title>
        <authorList>
            <person name="Navarro D."/>
            <person name="Drula E."/>
            <person name="Chaduli D."/>
            <person name="Cazenave R."/>
            <person name="Ahrendt S."/>
            <person name="Wang J."/>
            <person name="Lipzen A."/>
            <person name="Daum C."/>
            <person name="Barry K."/>
            <person name="Grigoriev I.V."/>
            <person name="Favel A."/>
            <person name="Rosso M.N."/>
            <person name="Martin F."/>
        </authorList>
    </citation>
    <scope>NUCLEOTIDE SEQUENCE [LARGE SCALE GENOMIC DNA]</scope>
    <source>
        <strain evidence="1 2">CIRM-BRFM 2984</strain>
    </source>
</reference>
<dbReference type="Proteomes" id="UP001362999">
    <property type="component" value="Unassembled WGS sequence"/>
</dbReference>
<protein>
    <submittedName>
        <fullName evidence="1">Uncharacterized protein</fullName>
    </submittedName>
</protein>
<keyword evidence="2" id="KW-1185">Reference proteome</keyword>
<accession>A0AAW0EBA7</accession>
<organism evidence="1 2">
    <name type="scientific">Favolaschia claudopus</name>
    <dbReference type="NCBI Taxonomy" id="2862362"/>
    <lineage>
        <taxon>Eukaryota</taxon>
        <taxon>Fungi</taxon>
        <taxon>Dikarya</taxon>
        <taxon>Basidiomycota</taxon>
        <taxon>Agaricomycotina</taxon>
        <taxon>Agaricomycetes</taxon>
        <taxon>Agaricomycetidae</taxon>
        <taxon>Agaricales</taxon>
        <taxon>Marasmiineae</taxon>
        <taxon>Mycenaceae</taxon>
        <taxon>Favolaschia</taxon>
    </lineage>
</organism>
<evidence type="ECO:0000313" key="2">
    <source>
        <dbReference type="Proteomes" id="UP001362999"/>
    </source>
</evidence>
<comment type="caution">
    <text evidence="1">The sequence shown here is derived from an EMBL/GenBank/DDBJ whole genome shotgun (WGS) entry which is preliminary data.</text>
</comment>
<proteinExistence type="predicted"/>
<dbReference type="AlphaFoldDB" id="A0AAW0EBA7"/>
<dbReference type="EMBL" id="JAWWNJ010000002">
    <property type="protein sequence ID" value="KAK7062377.1"/>
    <property type="molecule type" value="Genomic_DNA"/>
</dbReference>